<dbReference type="EMBL" id="KI913969">
    <property type="protein sequence ID" value="ETV98573.1"/>
    <property type="molecule type" value="Genomic_DNA"/>
</dbReference>
<feature type="chain" id="PRO_5001534740" description="Secreted protein" evidence="1">
    <location>
        <begin position="26"/>
        <end position="123"/>
    </location>
</feature>
<evidence type="ECO:0000313" key="2">
    <source>
        <dbReference type="EMBL" id="ETV98573.1"/>
    </source>
</evidence>
<proteinExistence type="predicted"/>
<dbReference type="RefSeq" id="XP_008872770.1">
    <property type="nucleotide sequence ID" value="XM_008874548.1"/>
</dbReference>
<keyword evidence="1" id="KW-0732">Signal</keyword>
<protein>
    <recommendedName>
        <fullName evidence="3">Secreted protein</fullName>
    </recommendedName>
</protein>
<name>A0A024TX26_9STRA</name>
<gene>
    <name evidence="2" type="ORF">H310_08696</name>
</gene>
<accession>A0A024TX26</accession>
<feature type="signal peptide" evidence="1">
    <location>
        <begin position="1"/>
        <end position="25"/>
    </location>
</feature>
<dbReference type="VEuPathDB" id="FungiDB:H310_08696"/>
<dbReference type="AlphaFoldDB" id="A0A024TX26"/>
<dbReference type="GeneID" id="20085746"/>
<sequence length="123" mass="13048">MGSSAFWATFSRACIQVPILQFALSCNLDMPTASAPATTAIALDMAAFEWTSIEMEFSSNDLDLVWTVDRCLHCGLLAAACQCTVVLQQSPPVTIDVNVVDFGGTFSDMAPPPTTHPSSSASK</sequence>
<evidence type="ECO:0008006" key="3">
    <source>
        <dbReference type="Google" id="ProtNLM"/>
    </source>
</evidence>
<reference evidence="2" key="1">
    <citation type="submission" date="2013-12" db="EMBL/GenBank/DDBJ databases">
        <title>The Genome Sequence of Aphanomyces invadans NJM9701.</title>
        <authorList>
            <consortium name="The Broad Institute Genomics Platform"/>
            <person name="Russ C."/>
            <person name="Tyler B."/>
            <person name="van West P."/>
            <person name="Dieguez-Uribeondo J."/>
            <person name="Young S.K."/>
            <person name="Zeng Q."/>
            <person name="Gargeya S."/>
            <person name="Fitzgerald M."/>
            <person name="Abouelleil A."/>
            <person name="Alvarado L."/>
            <person name="Chapman S.B."/>
            <person name="Gainer-Dewar J."/>
            <person name="Goldberg J."/>
            <person name="Griggs A."/>
            <person name="Gujja S."/>
            <person name="Hansen M."/>
            <person name="Howarth C."/>
            <person name="Imamovic A."/>
            <person name="Ireland A."/>
            <person name="Larimer J."/>
            <person name="McCowan C."/>
            <person name="Murphy C."/>
            <person name="Pearson M."/>
            <person name="Poon T.W."/>
            <person name="Priest M."/>
            <person name="Roberts A."/>
            <person name="Saif S."/>
            <person name="Shea T."/>
            <person name="Sykes S."/>
            <person name="Wortman J."/>
            <person name="Nusbaum C."/>
            <person name="Birren B."/>
        </authorList>
    </citation>
    <scope>NUCLEOTIDE SEQUENCE [LARGE SCALE GENOMIC DNA]</scope>
    <source>
        <strain evidence="2">NJM9701</strain>
    </source>
</reference>
<organism evidence="2">
    <name type="scientific">Aphanomyces invadans</name>
    <dbReference type="NCBI Taxonomy" id="157072"/>
    <lineage>
        <taxon>Eukaryota</taxon>
        <taxon>Sar</taxon>
        <taxon>Stramenopiles</taxon>
        <taxon>Oomycota</taxon>
        <taxon>Saprolegniomycetes</taxon>
        <taxon>Saprolegniales</taxon>
        <taxon>Verrucalvaceae</taxon>
        <taxon>Aphanomyces</taxon>
    </lineage>
</organism>
<evidence type="ECO:0000256" key="1">
    <source>
        <dbReference type="SAM" id="SignalP"/>
    </source>
</evidence>